<sequence length="868" mass="99645">LNCNKEKHHPVTMEKISADMSETKVIKKETSHPSLTMGKIKRVTETKKIQEIKQHLKSSSNSQQTDKEKPLNVIIPEIQLIKLFDGIKSPVSPKPAREEVMEVVISSNACSPCLSPSSVNPVKTTSTDEEYDRLMDAVKSTRFIKRSHQMPSSFQTQLPNSADDASCEKNKNCLEKKAINYSLYRKWEVEEYSWESDYQMGPETFLLQLRDPEFASRIRDYRRHTFESLSFGDRCLGKFMDRHVSFHERRRFSDLIHSDEELQQLASNLDSKMEAFKTGKFHGLRSIAKPALSPLPNQTDQKHAPIFKERLKDRVLPINESDVIFECSFLSNPAADVTWLHNDSLLTEDLRHSITLRDNNVAELTIKKAFASDSGVYKCVIENDLGKAATSARLIIADIPERPSRPDVQLASDTEVFIIWDPPSFTGGLEILYYKIEYRRAGENDWSCPWFTVSDSLDSTAVIVKRMEPLGIYQFRVAAKTVVGFGEPSLSSRIIQTHHRGAPKLSVELLKREFNLNVVYLPTSGDLGDIPEELDYFSEKSSAPNESLVNGEDGVVQLNVVKDLPTRFQLEAEIFRGRFSSICDAVDKWREHSAHCTAKIIPLDNEQQQKKALQEFETFRDLKHENVLRLMNAYKNDTTLILIFEKLHETLFQRLCFGDYFTEEQLARIVSQIMFALQWMHFKRIVYLNLLPDHIMFQSKNNWTIKLIDMGNACRLGENDVAVVANNLPWIYTAPEVILEKEAIPASDVWAVGLLSFILLSGMHPFAADSSISDDDIIQNVKSEKLDINWIFGTATQEAIRFTTAALKKHPKNRISTEEGLEHKWLSLHDHMRRRRENIRFSSNRLRLFEKQYYKWMTKTVVDSDIAP</sequence>
<evidence type="ECO:0000256" key="3">
    <source>
        <dbReference type="ARBA" id="ARBA00023157"/>
    </source>
</evidence>
<reference evidence="8 9" key="1">
    <citation type="submission" date="2015-01" db="EMBL/GenBank/DDBJ databases">
        <title>Evolution of Trichinella species and genotypes.</title>
        <authorList>
            <person name="Korhonen P.K."/>
            <person name="Edoardo P."/>
            <person name="Giuseppe L.R."/>
            <person name="Gasser R.B."/>
        </authorList>
    </citation>
    <scope>NUCLEOTIDE SEQUENCE [LARGE SCALE GENOMIC DNA]</scope>
    <source>
        <strain evidence="8">ISS37</strain>
    </source>
</reference>
<dbReference type="InterPro" id="IPR003598">
    <property type="entry name" value="Ig_sub2"/>
</dbReference>
<keyword evidence="3" id="KW-1015">Disulfide bond</keyword>
<dbReference type="InterPro" id="IPR011009">
    <property type="entry name" value="Kinase-like_dom_sf"/>
</dbReference>
<evidence type="ECO:0000259" key="6">
    <source>
        <dbReference type="PROSITE" id="PS50835"/>
    </source>
</evidence>
<protein>
    <submittedName>
        <fullName evidence="8">Muscle M-line assembly protein unc-89</fullName>
    </submittedName>
</protein>
<accession>A0A0V0RV30</accession>
<keyword evidence="9" id="KW-1185">Reference proteome</keyword>
<dbReference type="PROSITE" id="PS50853">
    <property type="entry name" value="FN3"/>
    <property type="match status" value="1"/>
</dbReference>
<feature type="domain" description="Protein kinase" evidence="5">
    <location>
        <begin position="568"/>
        <end position="826"/>
    </location>
</feature>
<evidence type="ECO:0000256" key="2">
    <source>
        <dbReference type="ARBA" id="ARBA00022737"/>
    </source>
</evidence>
<dbReference type="FunFam" id="2.60.40.10:FF:000032">
    <property type="entry name" value="palladin isoform X1"/>
    <property type="match status" value="1"/>
</dbReference>
<dbReference type="SUPFAM" id="SSF56112">
    <property type="entry name" value="Protein kinase-like (PK-like)"/>
    <property type="match status" value="1"/>
</dbReference>
<evidence type="ECO:0000313" key="8">
    <source>
        <dbReference type="EMBL" id="KRX18322.1"/>
    </source>
</evidence>
<dbReference type="Pfam" id="PF00069">
    <property type="entry name" value="Pkinase"/>
    <property type="match status" value="1"/>
</dbReference>
<evidence type="ECO:0000256" key="1">
    <source>
        <dbReference type="ARBA" id="ARBA00006692"/>
    </source>
</evidence>
<dbReference type="InterPro" id="IPR007110">
    <property type="entry name" value="Ig-like_dom"/>
</dbReference>
<dbReference type="PANTHER" id="PTHR24347">
    <property type="entry name" value="SERINE/THREONINE-PROTEIN KINASE"/>
    <property type="match status" value="1"/>
</dbReference>
<name>A0A0V0RV30_9BILA</name>
<dbReference type="EMBL" id="JYDL01000074">
    <property type="protein sequence ID" value="KRX18322.1"/>
    <property type="molecule type" value="Genomic_DNA"/>
</dbReference>
<gene>
    <name evidence="8" type="primary">unc-89</name>
    <name evidence="8" type="ORF">T07_2599</name>
</gene>
<dbReference type="SMART" id="SM00409">
    <property type="entry name" value="IG"/>
    <property type="match status" value="1"/>
</dbReference>
<dbReference type="Gene3D" id="2.60.40.10">
    <property type="entry name" value="Immunoglobulins"/>
    <property type="match status" value="2"/>
</dbReference>
<proteinExistence type="inferred from homology"/>
<keyword evidence="4" id="KW-0393">Immunoglobulin domain</keyword>
<dbReference type="InterPro" id="IPR036179">
    <property type="entry name" value="Ig-like_dom_sf"/>
</dbReference>
<feature type="domain" description="Fibronectin type-III" evidence="7">
    <location>
        <begin position="402"/>
        <end position="500"/>
    </location>
</feature>
<dbReference type="SMART" id="SM00220">
    <property type="entry name" value="S_TKc"/>
    <property type="match status" value="1"/>
</dbReference>
<dbReference type="InterPro" id="IPR000719">
    <property type="entry name" value="Prot_kinase_dom"/>
</dbReference>
<evidence type="ECO:0000259" key="5">
    <source>
        <dbReference type="PROSITE" id="PS50011"/>
    </source>
</evidence>
<dbReference type="OrthoDB" id="2570713at2759"/>
<dbReference type="PROSITE" id="PS50835">
    <property type="entry name" value="IG_LIKE"/>
    <property type="match status" value="1"/>
</dbReference>
<dbReference type="PROSITE" id="PS50011">
    <property type="entry name" value="PROTEIN_KINASE_DOM"/>
    <property type="match status" value="1"/>
</dbReference>
<dbReference type="STRING" id="6336.A0A0V0RV30"/>
<dbReference type="GO" id="GO:0004672">
    <property type="term" value="F:protein kinase activity"/>
    <property type="evidence" value="ECO:0007669"/>
    <property type="project" value="InterPro"/>
</dbReference>
<dbReference type="AlphaFoldDB" id="A0A0V0RV30"/>
<dbReference type="InterPro" id="IPR013783">
    <property type="entry name" value="Ig-like_fold"/>
</dbReference>
<organism evidence="8 9">
    <name type="scientific">Trichinella nelsoni</name>
    <dbReference type="NCBI Taxonomy" id="6336"/>
    <lineage>
        <taxon>Eukaryota</taxon>
        <taxon>Metazoa</taxon>
        <taxon>Ecdysozoa</taxon>
        <taxon>Nematoda</taxon>
        <taxon>Enoplea</taxon>
        <taxon>Dorylaimia</taxon>
        <taxon>Trichinellida</taxon>
        <taxon>Trichinellidae</taxon>
        <taxon>Trichinella</taxon>
    </lineage>
</organism>
<comment type="similarity">
    <text evidence="1">Belongs to the protein kinase superfamily. CAMK Ser/Thr protein kinase family.</text>
</comment>
<evidence type="ECO:0000256" key="4">
    <source>
        <dbReference type="ARBA" id="ARBA00023319"/>
    </source>
</evidence>
<evidence type="ECO:0000313" key="9">
    <source>
        <dbReference type="Proteomes" id="UP000054630"/>
    </source>
</evidence>
<dbReference type="InterPro" id="IPR036116">
    <property type="entry name" value="FN3_sf"/>
</dbReference>
<dbReference type="Gene3D" id="3.30.200.20">
    <property type="entry name" value="Phosphorylase Kinase, domain 1"/>
    <property type="match status" value="1"/>
</dbReference>
<dbReference type="SUPFAM" id="SSF48726">
    <property type="entry name" value="Immunoglobulin"/>
    <property type="match status" value="1"/>
</dbReference>
<dbReference type="Proteomes" id="UP000054630">
    <property type="component" value="Unassembled WGS sequence"/>
</dbReference>
<dbReference type="Gene3D" id="1.10.510.10">
    <property type="entry name" value="Transferase(Phosphotransferase) domain 1"/>
    <property type="match status" value="1"/>
</dbReference>
<dbReference type="SUPFAM" id="SSF49265">
    <property type="entry name" value="Fibronectin type III"/>
    <property type="match status" value="1"/>
</dbReference>
<dbReference type="Pfam" id="PF07679">
    <property type="entry name" value="I-set"/>
    <property type="match status" value="1"/>
</dbReference>
<dbReference type="InterPro" id="IPR013098">
    <property type="entry name" value="Ig_I-set"/>
</dbReference>
<dbReference type="SMART" id="SM00060">
    <property type="entry name" value="FN3"/>
    <property type="match status" value="1"/>
</dbReference>
<evidence type="ECO:0000259" key="7">
    <source>
        <dbReference type="PROSITE" id="PS50853"/>
    </source>
</evidence>
<feature type="domain" description="Ig-like" evidence="6">
    <location>
        <begin position="290"/>
        <end position="395"/>
    </location>
</feature>
<dbReference type="GO" id="GO:0005524">
    <property type="term" value="F:ATP binding"/>
    <property type="evidence" value="ECO:0007669"/>
    <property type="project" value="InterPro"/>
</dbReference>
<dbReference type="CDD" id="cd00063">
    <property type="entry name" value="FN3"/>
    <property type="match status" value="1"/>
</dbReference>
<dbReference type="Pfam" id="PF00041">
    <property type="entry name" value="fn3"/>
    <property type="match status" value="1"/>
</dbReference>
<dbReference type="InterPro" id="IPR003961">
    <property type="entry name" value="FN3_dom"/>
</dbReference>
<dbReference type="InterPro" id="IPR003599">
    <property type="entry name" value="Ig_sub"/>
</dbReference>
<comment type="caution">
    <text evidence="8">The sequence shown here is derived from an EMBL/GenBank/DDBJ whole genome shotgun (WGS) entry which is preliminary data.</text>
</comment>
<keyword evidence="2" id="KW-0677">Repeat</keyword>
<dbReference type="SMART" id="SM00408">
    <property type="entry name" value="IGc2"/>
    <property type="match status" value="1"/>
</dbReference>
<feature type="non-terminal residue" evidence="8">
    <location>
        <position position="1"/>
    </location>
</feature>